<comment type="caution">
    <text evidence="1">The sequence shown here is derived from an EMBL/GenBank/DDBJ whole genome shotgun (WGS) entry which is preliminary data.</text>
</comment>
<organism evidence="1 2">
    <name type="scientific">Boeremia exigua</name>
    <dbReference type="NCBI Taxonomy" id="749465"/>
    <lineage>
        <taxon>Eukaryota</taxon>
        <taxon>Fungi</taxon>
        <taxon>Dikarya</taxon>
        <taxon>Ascomycota</taxon>
        <taxon>Pezizomycotina</taxon>
        <taxon>Dothideomycetes</taxon>
        <taxon>Pleosporomycetidae</taxon>
        <taxon>Pleosporales</taxon>
        <taxon>Pleosporineae</taxon>
        <taxon>Didymellaceae</taxon>
        <taxon>Boeremia</taxon>
    </lineage>
</organism>
<sequence>MRWRPWCAATSLLLDTRALNLNDRLPFALKSSPPKIVLRPPDSQCPHNTPSRQAQAAPRRALPRWQRGSSLCRPAALQSIFQRSRPSTKLHPIPRADITSDTWTISRPRLEMLSLSKDHYRFALCGEHHVQAFPEAPCSKNYKRWSSRSITAPVGKGNLIYTHVHCQRFFASGAHSSYFEVAPEFTLDAAADHAILKKKARRAALSREALLHELIESELDSSQRALEAEADICQGTLVATEADPWLDATRWQQLFKGVPLLKAAYLGHMPVSAMEPDLYILTESIDRLVEQAYAAVCDDRIGFYDQFRINSFIDNDSTRAGEKALMVNLRKESYRAYKCTWKRLLCFQPNLRRIIAESRATTQELWTERRYCYVYHCSIIHFANAEAFCNAAAYSPVLSKFIKISQMLVIQRAVAAAEDGDVEYPADMLDDLRKRFLVQGSRSPFDWAYKQRQIARSIASNTTGTGAITWTEDCQRVAYREISLSMGDLRDFAATQVKLAQKDLEELLMLHPEERRSEVIPLLRLYKLEDNHANNEAGWSFLKDVRNAEALQHSISGAGRWLMDRVIRHDWLSDEFLSLAKSDQIKWRRKRVEQYFQDVDLFLERLLLLVRITSGQPARGTKLLTLRHMNTSNKHHRSIFIKNGLVHAEGSKRAACLLSMARATVLAEVRRASA</sequence>
<gene>
    <name evidence="1" type="ORF">OPT61_g5061</name>
</gene>
<protein>
    <submittedName>
        <fullName evidence="1">Uncharacterized protein</fullName>
    </submittedName>
</protein>
<name>A0ACC2IBR8_9PLEO</name>
<evidence type="ECO:0000313" key="1">
    <source>
        <dbReference type="EMBL" id="KAJ8112615.1"/>
    </source>
</evidence>
<accession>A0ACC2IBR8</accession>
<dbReference type="Proteomes" id="UP001153331">
    <property type="component" value="Unassembled WGS sequence"/>
</dbReference>
<keyword evidence="2" id="KW-1185">Reference proteome</keyword>
<dbReference type="EMBL" id="JAPHNI010000311">
    <property type="protein sequence ID" value="KAJ8112615.1"/>
    <property type="molecule type" value="Genomic_DNA"/>
</dbReference>
<reference evidence="1" key="1">
    <citation type="submission" date="2022-11" db="EMBL/GenBank/DDBJ databases">
        <title>Genome Sequence of Boeremia exigua.</title>
        <authorList>
            <person name="Buettner E."/>
        </authorList>
    </citation>
    <scope>NUCLEOTIDE SEQUENCE</scope>
    <source>
        <strain evidence="1">CU02</strain>
    </source>
</reference>
<proteinExistence type="predicted"/>
<evidence type="ECO:0000313" key="2">
    <source>
        <dbReference type="Proteomes" id="UP001153331"/>
    </source>
</evidence>